<dbReference type="EMBL" id="CAAALY010019109">
    <property type="protein sequence ID" value="VEL13839.1"/>
    <property type="molecule type" value="Genomic_DNA"/>
</dbReference>
<evidence type="ECO:0000313" key="1">
    <source>
        <dbReference type="EMBL" id="VEL13839.1"/>
    </source>
</evidence>
<name>A0A3S5CE60_9PLAT</name>
<reference evidence="1" key="1">
    <citation type="submission" date="2018-11" db="EMBL/GenBank/DDBJ databases">
        <authorList>
            <consortium name="Pathogen Informatics"/>
        </authorList>
    </citation>
    <scope>NUCLEOTIDE SEQUENCE</scope>
</reference>
<keyword evidence="2" id="KW-1185">Reference proteome</keyword>
<dbReference type="Proteomes" id="UP000784294">
    <property type="component" value="Unassembled WGS sequence"/>
</dbReference>
<comment type="caution">
    <text evidence="1">The sequence shown here is derived from an EMBL/GenBank/DDBJ whole genome shotgun (WGS) entry which is preliminary data.</text>
</comment>
<evidence type="ECO:0000313" key="2">
    <source>
        <dbReference type="Proteomes" id="UP000784294"/>
    </source>
</evidence>
<gene>
    <name evidence="1" type="ORF">PXEA_LOCUS7279</name>
</gene>
<proteinExistence type="predicted"/>
<sequence length="162" mass="18276">MCLWSSLLSDVYGLGEMARFRFTRLPAVRSVLCLHATLNWPWEVLEWSGRPDWTRVIITWRTYARPIVCVLECTMAPLQISTNSVEMPELGPVDIRFPHIAPDLATSTIPRNLLLQTTSLSSRWPLLTGKVPPAFLPNSVGPDDFVSCFKLLHSVFIRLSPG</sequence>
<organism evidence="1 2">
    <name type="scientific">Protopolystoma xenopodis</name>
    <dbReference type="NCBI Taxonomy" id="117903"/>
    <lineage>
        <taxon>Eukaryota</taxon>
        <taxon>Metazoa</taxon>
        <taxon>Spiralia</taxon>
        <taxon>Lophotrochozoa</taxon>
        <taxon>Platyhelminthes</taxon>
        <taxon>Monogenea</taxon>
        <taxon>Polyopisthocotylea</taxon>
        <taxon>Polystomatidea</taxon>
        <taxon>Polystomatidae</taxon>
        <taxon>Protopolystoma</taxon>
    </lineage>
</organism>
<protein>
    <submittedName>
        <fullName evidence="1">Uncharacterized protein</fullName>
    </submittedName>
</protein>
<accession>A0A3S5CE60</accession>
<dbReference type="AlphaFoldDB" id="A0A3S5CE60"/>